<evidence type="ECO:0000313" key="1">
    <source>
        <dbReference type="EMBL" id="RGZ45633.1"/>
    </source>
</evidence>
<dbReference type="AlphaFoldDB" id="A0A413NAT4"/>
<evidence type="ECO:0000313" key="2">
    <source>
        <dbReference type="Proteomes" id="UP000283684"/>
    </source>
</evidence>
<protein>
    <submittedName>
        <fullName evidence="1">Uncharacterized protein</fullName>
    </submittedName>
</protein>
<feature type="non-terminal residue" evidence="1">
    <location>
        <position position="1"/>
    </location>
</feature>
<sequence length="63" mass="7481">RGMQENGWKCGSKVMENKFQSGFIKNQNRRKTFYCFPPIHIVSRTPQIKRSNLFRLISVLQVH</sequence>
<accession>A0A413NAT4</accession>
<name>A0A413NAT4_BACUN</name>
<organism evidence="1 2">
    <name type="scientific">Bacteroides uniformis</name>
    <dbReference type="NCBI Taxonomy" id="820"/>
    <lineage>
        <taxon>Bacteria</taxon>
        <taxon>Pseudomonadati</taxon>
        <taxon>Bacteroidota</taxon>
        <taxon>Bacteroidia</taxon>
        <taxon>Bacteroidales</taxon>
        <taxon>Bacteroidaceae</taxon>
        <taxon>Bacteroides</taxon>
    </lineage>
</organism>
<gene>
    <name evidence="1" type="ORF">DW988_16870</name>
</gene>
<dbReference type="EMBL" id="QSEE01000020">
    <property type="protein sequence ID" value="RGZ45633.1"/>
    <property type="molecule type" value="Genomic_DNA"/>
</dbReference>
<dbReference type="Proteomes" id="UP000283684">
    <property type="component" value="Unassembled WGS sequence"/>
</dbReference>
<reference evidence="1 2" key="1">
    <citation type="submission" date="2018-08" db="EMBL/GenBank/DDBJ databases">
        <title>A genome reference for cultivated species of the human gut microbiota.</title>
        <authorList>
            <person name="Zou Y."/>
            <person name="Xue W."/>
            <person name="Luo G."/>
        </authorList>
    </citation>
    <scope>NUCLEOTIDE SEQUENCE [LARGE SCALE GENOMIC DNA]</scope>
    <source>
        <strain evidence="1 2">AM50-4</strain>
    </source>
</reference>
<comment type="caution">
    <text evidence="1">The sequence shown here is derived from an EMBL/GenBank/DDBJ whole genome shotgun (WGS) entry which is preliminary data.</text>
</comment>
<proteinExistence type="predicted"/>